<organism evidence="1 2">
    <name type="scientific">Dichanthelium oligosanthes</name>
    <dbReference type="NCBI Taxonomy" id="888268"/>
    <lineage>
        <taxon>Eukaryota</taxon>
        <taxon>Viridiplantae</taxon>
        <taxon>Streptophyta</taxon>
        <taxon>Embryophyta</taxon>
        <taxon>Tracheophyta</taxon>
        <taxon>Spermatophyta</taxon>
        <taxon>Magnoliopsida</taxon>
        <taxon>Liliopsida</taxon>
        <taxon>Poales</taxon>
        <taxon>Poaceae</taxon>
        <taxon>PACMAD clade</taxon>
        <taxon>Panicoideae</taxon>
        <taxon>Panicodae</taxon>
        <taxon>Paniceae</taxon>
        <taxon>Dichantheliinae</taxon>
        <taxon>Dichanthelium</taxon>
    </lineage>
</organism>
<dbReference type="OrthoDB" id="693130at2759"/>
<name>A0A1E5VYL7_9POAL</name>
<proteinExistence type="predicted"/>
<comment type="caution">
    <text evidence="1">The sequence shown here is derived from an EMBL/GenBank/DDBJ whole genome shotgun (WGS) entry which is preliminary data.</text>
</comment>
<gene>
    <name evidence="1" type="ORF">BAE44_0008794</name>
</gene>
<reference evidence="1 2" key="1">
    <citation type="submission" date="2016-09" db="EMBL/GenBank/DDBJ databases">
        <title>The draft genome of Dichanthelium oligosanthes: A C3 panicoid grass species.</title>
        <authorList>
            <person name="Studer A.J."/>
            <person name="Schnable J.C."/>
            <person name="Brutnell T.P."/>
        </authorList>
    </citation>
    <scope>NUCLEOTIDE SEQUENCE [LARGE SCALE GENOMIC DNA]</scope>
    <source>
        <strain evidence="2">cv. Kellogg 1175</strain>
        <tissue evidence="1">Leaf</tissue>
    </source>
</reference>
<sequence length="64" mass="7513">MLKRWCEIGEKLAIGRHLEYKAVIEITYLCDDAVMEVMWGLKNLMHSLVSEEKTELTEEDRVSQ</sequence>
<dbReference type="EMBL" id="LWDX02026123">
    <property type="protein sequence ID" value="OEL30186.1"/>
    <property type="molecule type" value="Genomic_DNA"/>
</dbReference>
<evidence type="ECO:0000313" key="2">
    <source>
        <dbReference type="Proteomes" id="UP000095767"/>
    </source>
</evidence>
<dbReference type="Proteomes" id="UP000095767">
    <property type="component" value="Unassembled WGS sequence"/>
</dbReference>
<evidence type="ECO:0000313" key="1">
    <source>
        <dbReference type="EMBL" id="OEL30186.1"/>
    </source>
</evidence>
<protein>
    <submittedName>
        <fullName evidence="1">Uncharacterized protein</fullName>
    </submittedName>
</protein>
<accession>A0A1E5VYL7</accession>
<dbReference type="STRING" id="888268.A0A1E5VYL7"/>
<dbReference type="AlphaFoldDB" id="A0A1E5VYL7"/>
<keyword evidence="2" id="KW-1185">Reference proteome</keyword>